<dbReference type="Gene3D" id="3.20.20.450">
    <property type="entry name" value="EAL domain"/>
    <property type="match status" value="1"/>
</dbReference>
<dbReference type="CDD" id="cd01948">
    <property type="entry name" value="EAL"/>
    <property type="match status" value="1"/>
</dbReference>
<dbReference type="SMART" id="SM00267">
    <property type="entry name" value="GGDEF"/>
    <property type="match status" value="1"/>
</dbReference>
<evidence type="ECO:0000256" key="5">
    <source>
        <dbReference type="SAM" id="Phobius"/>
    </source>
</evidence>
<feature type="domain" description="PAS" evidence="6">
    <location>
        <begin position="241"/>
        <end position="291"/>
    </location>
</feature>
<feature type="transmembrane region" description="Helical" evidence="5">
    <location>
        <begin position="6"/>
        <end position="28"/>
    </location>
</feature>
<dbReference type="Pfam" id="PF00563">
    <property type="entry name" value="EAL"/>
    <property type="match status" value="1"/>
</dbReference>
<dbReference type="InterPro" id="IPR035919">
    <property type="entry name" value="EAL_sf"/>
</dbReference>
<dbReference type="FunFam" id="3.20.20.450:FF:000001">
    <property type="entry name" value="Cyclic di-GMP phosphodiesterase yahA"/>
    <property type="match status" value="1"/>
</dbReference>
<dbReference type="NCBIfam" id="TIGR00254">
    <property type="entry name" value="GGDEF"/>
    <property type="match status" value="1"/>
</dbReference>
<dbReference type="OrthoDB" id="8416215at2"/>
<dbReference type="Gene3D" id="3.30.450.20">
    <property type="entry name" value="PAS domain"/>
    <property type="match status" value="2"/>
</dbReference>
<dbReference type="Pfam" id="PF00990">
    <property type="entry name" value="GGDEF"/>
    <property type="match status" value="1"/>
</dbReference>
<dbReference type="InterPro" id="IPR043128">
    <property type="entry name" value="Rev_trsase/Diguanyl_cyclase"/>
</dbReference>
<dbReference type="SMART" id="SM00052">
    <property type="entry name" value="EAL"/>
    <property type="match status" value="1"/>
</dbReference>
<dbReference type="Pfam" id="PF13426">
    <property type="entry name" value="PAS_9"/>
    <property type="match status" value="1"/>
</dbReference>
<organism evidence="10 11">
    <name type="scientific">Marinospirillum celere</name>
    <dbReference type="NCBI Taxonomy" id="1122252"/>
    <lineage>
        <taxon>Bacteria</taxon>
        <taxon>Pseudomonadati</taxon>
        <taxon>Pseudomonadota</taxon>
        <taxon>Gammaproteobacteria</taxon>
        <taxon>Oceanospirillales</taxon>
        <taxon>Oceanospirillaceae</taxon>
        <taxon>Marinospirillum</taxon>
    </lineage>
</organism>
<dbReference type="Pfam" id="PF08448">
    <property type="entry name" value="PAS_4"/>
    <property type="match status" value="1"/>
</dbReference>
<evidence type="ECO:0000259" key="7">
    <source>
        <dbReference type="PROSITE" id="PS50113"/>
    </source>
</evidence>
<proteinExistence type="predicted"/>
<gene>
    <name evidence="10" type="ORF">SAMN05660443_0269</name>
</gene>
<feature type="domain" description="PAS" evidence="6">
    <location>
        <begin position="365"/>
        <end position="409"/>
    </location>
</feature>
<dbReference type="EC" id="3.1.4.52" evidence="2"/>
<dbReference type="InterPro" id="IPR035965">
    <property type="entry name" value="PAS-like_dom_sf"/>
</dbReference>
<evidence type="ECO:0000313" key="11">
    <source>
        <dbReference type="Proteomes" id="UP000199058"/>
    </source>
</evidence>
<comment type="catalytic activity">
    <reaction evidence="4">
        <text>3',3'-c-di-GMP + H2O = 5'-phosphoguanylyl(3'-&gt;5')guanosine + H(+)</text>
        <dbReference type="Rhea" id="RHEA:24902"/>
        <dbReference type="ChEBI" id="CHEBI:15377"/>
        <dbReference type="ChEBI" id="CHEBI:15378"/>
        <dbReference type="ChEBI" id="CHEBI:58754"/>
        <dbReference type="ChEBI" id="CHEBI:58805"/>
        <dbReference type="EC" id="3.1.4.52"/>
    </reaction>
    <physiologicalReaction direction="left-to-right" evidence="4">
        <dbReference type="Rhea" id="RHEA:24903"/>
    </physiologicalReaction>
</comment>
<dbReference type="InterPro" id="IPR001633">
    <property type="entry name" value="EAL_dom"/>
</dbReference>
<keyword evidence="5" id="KW-1133">Transmembrane helix</keyword>
<dbReference type="PANTHER" id="PTHR44757:SF2">
    <property type="entry name" value="BIOFILM ARCHITECTURE MAINTENANCE PROTEIN MBAA"/>
    <property type="match status" value="1"/>
</dbReference>
<comment type="cofactor">
    <cofactor evidence="1">
        <name>Mg(2+)</name>
        <dbReference type="ChEBI" id="CHEBI:18420"/>
    </cofactor>
</comment>
<dbReference type="EMBL" id="FOLH01000001">
    <property type="protein sequence ID" value="SFB81048.1"/>
    <property type="molecule type" value="Genomic_DNA"/>
</dbReference>
<evidence type="ECO:0000256" key="3">
    <source>
        <dbReference type="ARBA" id="ARBA00022636"/>
    </source>
</evidence>
<dbReference type="InterPro" id="IPR013656">
    <property type="entry name" value="PAS_4"/>
</dbReference>
<dbReference type="PROSITE" id="PS50113">
    <property type="entry name" value="PAC"/>
    <property type="match status" value="1"/>
</dbReference>
<reference evidence="10 11" key="1">
    <citation type="submission" date="2016-10" db="EMBL/GenBank/DDBJ databases">
        <authorList>
            <person name="de Groot N.N."/>
        </authorList>
    </citation>
    <scope>NUCLEOTIDE SEQUENCE [LARGE SCALE GENOMIC DNA]</scope>
    <source>
        <strain evidence="10 11">DSM 18438</strain>
    </source>
</reference>
<feature type="domain" description="EAL" evidence="8">
    <location>
        <begin position="664"/>
        <end position="918"/>
    </location>
</feature>
<dbReference type="GO" id="GO:0071732">
    <property type="term" value="P:cellular response to nitric oxide"/>
    <property type="evidence" value="ECO:0007669"/>
    <property type="project" value="UniProtKB-ARBA"/>
</dbReference>
<dbReference type="PANTHER" id="PTHR44757">
    <property type="entry name" value="DIGUANYLATE CYCLASE DGCP"/>
    <property type="match status" value="1"/>
</dbReference>
<keyword evidence="5" id="KW-0812">Transmembrane</keyword>
<dbReference type="PROSITE" id="PS50883">
    <property type="entry name" value="EAL"/>
    <property type="match status" value="1"/>
</dbReference>
<keyword evidence="3" id="KW-0973">c-di-GMP</keyword>
<dbReference type="Proteomes" id="UP000199058">
    <property type="component" value="Unassembled WGS sequence"/>
</dbReference>
<keyword evidence="11" id="KW-1185">Reference proteome</keyword>
<dbReference type="NCBIfam" id="TIGR00229">
    <property type="entry name" value="sensory_box"/>
    <property type="match status" value="2"/>
</dbReference>
<dbReference type="InterPro" id="IPR000160">
    <property type="entry name" value="GGDEF_dom"/>
</dbReference>
<evidence type="ECO:0000259" key="9">
    <source>
        <dbReference type="PROSITE" id="PS50887"/>
    </source>
</evidence>
<evidence type="ECO:0000259" key="6">
    <source>
        <dbReference type="PROSITE" id="PS50112"/>
    </source>
</evidence>
<dbReference type="SUPFAM" id="SSF141868">
    <property type="entry name" value="EAL domain-like"/>
    <property type="match status" value="1"/>
</dbReference>
<dbReference type="SUPFAM" id="SSF55785">
    <property type="entry name" value="PYP-like sensor domain (PAS domain)"/>
    <property type="match status" value="2"/>
</dbReference>
<dbReference type="PROSITE" id="PS50112">
    <property type="entry name" value="PAS"/>
    <property type="match status" value="2"/>
</dbReference>
<dbReference type="InterPro" id="IPR052155">
    <property type="entry name" value="Biofilm_reg_signaling"/>
</dbReference>
<feature type="domain" description="PAC" evidence="7">
    <location>
        <begin position="438"/>
        <end position="490"/>
    </location>
</feature>
<evidence type="ECO:0000313" key="10">
    <source>
        <dbReference type="EMBL" id="SFB81048.1"/>
    </source>
</evidence>
<evidence type="ECO:0000256" key="4">
    <source>
        <dbReference type="ARBA" id="ARBA00051114"/>
    </source>
</evidence>
<dbReference type="InterPro" id="IPR000014">
    <property type="entry name" value="PAS"/>
</dbReference>
<dbReference type="STRING" id="1122252.SAMN05660443_0269"/>
<dbReference type="Gene3D" id="3.30.70.270">
    <property type="match status" value="1"/>
</dbReference>
<dbReference type="SMART" id="SM00091">
    <property type="entry name" value="PAS"/>
    <property type="match status" value="2"/>
</dbReference>
<dbReference type="FunFam" id="3.30.70.270:FF:000001">
    <property type="entry name" value="Diguanylate cyclase domain protein"/>
    <property type="match status" value="1"/>
</dbReference>
<accession>A0A1I1E6Y1</accession>
<dbReference type="PROSITE" id="PS50887">
    <property type="entry name" value="GGDEF"/>
    <property type="match status" value="1"/>
</dbReference>
<feature type="transmembrane region" description="Helical" evidence="5">
    <location>
        <begin position="210"/>
        <end position="231"/>
    </location>
</feature>
<dbReference type="SUPFAM" id="SSF55073">
    <property type="entry name" value="Nucleotide cyclase"/>
    <property type="match status" value="1"/>
</dbReference>
<keyword evidence="5" id="KW-0472">Membrane</keyword>
<evidence type="ECO:0000256" key="2">
    <source>
        <dbReference type="ARBA" id="ARBA00012282"/>
    </source>
</evidence>
<dbReference type="GO" id="GO:0071111">
    <property type="term" value="F:cyclic-guanylate-specific phosphodiesterase activity"/>
    <property type="evidence" value="ECO:0007669"/>
    <property type="project" value="UniProtKB-EC"/>
</dbReference>
<protein>
    <recommendedName>
        <fullName evidence="2">cyclic-guanylate-specific phosphodiesterase</fullName>
        <ecNumber evidence="2">3.1.4.52</ecNumber>
    </recommendedName>
</protein>
<sequence length="923" mass="104847">MFSLRVFAPFLFLAIASVLALVFGLILVGHTSDQRARESLQQHFQYALNDQQRRLEKDAGQLALLARHLNRSAFVELLSEHLGHKCLLFDPANSMAEIFCGEEQILPAALYEQLLQQSVEQGLVRAEQRLYFFQLMEAAGEQLVLLEPLSRQLLENWQESHQLPAINLSFRGITVSGHDLFVLEGTEGQPLGYLRYPLPRPGQQLVSSSLFPAMLILLLILNLGFFATYQLSKLVRGRERSERRLRQVIDLAPQMIYARDREGRFVLTNKAAADFFNTKPQHMQGSNLAELTGDNQAFEQQLRQERALLSSGESIYMKEELIPGMGQEAPRIWETSKLQFTDLDGKPVILSISQDVSTQREQQQQLQLLSSALEHSGSAILVCDAQGLIRYSNTRLCQLLGRQQQELINMDLDVLLKGSVSRHQRHQLIKGIRETDQWRGELQFKISAQRHYWMMVSLSPLELKNQSEVFYVLVAEDITALKQTHQKMEQLALYDTLTGLENRRLFKQRLHKAIKLSKRQTTVTALLYLDLDHFKRINDTLGHDSGDQLLITVAERLRTCVRESDSIARLGGDEFTLLVHDLQNPDAAAAVARKVIQQLSQPLHLGNKSVIVTTSVGIALAPTDSTSPTELMKNADLAMYRAKSQGRNTYQFFSQEMNAQATRLLEVETELRTALVEKSFEVYYQPQVNLPIAKVVGFEALVRWKHPERGMISPAEFIPIAEETGLIVELGRQVLEQACQDLVWLNQRLDYRCYVAVNLSPRQLKDPDLPAYLDNLLSRYDLPPQYLELEITESTLMDQMDLSLPILHAIEQLGISLSIDDFGTGYSSLSYLKQLPVHSLKIDRSFVRDIPGDRDDMAIISAVSAMAAKLNLEVVAEGVEEREQLMFLKETGCHLVQGYYFSPPLPRDKVLATCERIREKLKF</sequence>
<dbReference type="InterPro" id="IPR029787">
    <property type="entry name" value="Nucleotide_cyclase"/>
</dbReference>
<dbReference type="CDD" id="cd00130">
    <property type="entry name" value="PAS"/>
    <property type="match status" value="2"/>
</dbReference>
<dbReference type="AlphaFoldDB" id="A0A1I1E6Y1"/>
<dbReference type="CDD" id="cd01949">
    <property type="entry name" value="GGDEF"/>
    <property type="match status" value="1"/>
</dbReference>
<feature type="domain" description="GGDEF" evidence="9">
    <location>
        <begin position="522"/>
        <end position="655"/>
    </location>
</feature>
<evidence type="ECO:0000256" key="1">
    <source>
        <dbReference type="ARBA" id="ARBA00001946"/>
    </source>
</evidence>
<name>A0A1I1E6Y1_9GAMM</name>
<dbReference type="InterPro" id="IPR000700">
    <property type="entry name" value="PAS-assoc_C"/>
</dbReference>
<evidence type="ECO:0000259" key="8">
    <source>
        <dbReference type="PROSITE" id="PS50883"/>
    </source>
</evidence>